<evidence type="ECO:0000259" key="2">
    <source>
        <dbReference type="PROSITE" id="PS50887"/>
    </source>
</evidence>
<dbReference type="GeneID" id="98061805"/>
<feature type="transmembrane region" description="Helical" evidence="1">
    <location>
        <begin position="68"/>
        <end position="90"/>
    </location>
</feature>
<dbReference type="SUPFAM" id="SSF55073">
    <property type="entry name" value="Nucleotide cyclase"/>
    <property type="match status" value="1"/>
</dbReference>
<sequence length="368" mass="43443">MNDSINDSTIYKNKSFIKNKNIYRLYKNEINKRNYKMLLYVSVSLLLLGFLFLLVNWIFHVFNDGTKYIYIFWISFSCLCLACCILLNQWFVNHATAILYIFLSGIMMSMIISGTYFYRENASAIMIGCIASMPILIFDELWRFYLFDFFICILFIIFSFITKSFSISIIDCVNTLTFCFISCMIGMYTIRLKLYDVKSKYQMMEQLQTDQLTGLMSRNAIIKEIESYYKSENRTSGALFIIDIDHFKKINDTFGHLQGDHILIEFAQIIRENFRESDYMARLGGDEFLVFAKDIDNIETIKEIAERLNQKVRKEITLMENHIYLSVSTGIVLSKRFTNFEELYVLADKMLYEVKEKNKNGYKIYNNN</sequence>
<dbReference type="Proteomes" id="UP000235589">
    <property type="component" value="Chromosome"/>
</dbReference>
<evidence type="ECO:0000256" key="1">
    <source>
        <dbReference type="SAM" id="Phobius"/>
    </source>
</evidence>
<dbReference type="EMBL" id="CP020991">
    <property type="protein sequence ID" value="AUO18561.1"/>
    <property type="molecule type" value="Genomic_DNA"/>
</dbReference>
<proteinExistence type="predicted"/>
<keyword evidence="4" id="KW-1185">Reference proteome</keyword>
<dbReference type="OrthoDB" id="9805474at2"/>
<feature type="transmembrane region" description="Helical" evidence="1">
    <location>
        <begin position="145"/>
        <end position="161"/>
    </location>
</feature>
<feature type="transmembrane region" description="Helical" evidence="1">
    <location>
        <begin position="167"/>
        <end position="190"/>
    </location>
</feature>
<name>A0A2K9NZV9_9FIRM</name>
<dbReference type="PANTHER" id="PTHR45138">
    <property type="entry name" value="REGULATORY COMPONENTS OF SENSORY TRANSDUCTION SYSTEM"/>
    <property type="match status" value="1"/>
</dbReference>
<dbReference type="CDD" id="cd01949">
    <property type="entry name" value="GGDEF"/>
    <property type="match status" value="1"/>
</dbReference>
<feature type="transmembrane region" description="Helical" evidence="1">
    <location>
        <begin position="37"/>
        <end position="62"/>
    </location>
</feature>
<dbReference type="Pfam" id="PF00990">
    <property type="entry name" value="GGDEF"/>
    <property type="match status" value="1"/>
</dbReference>
<dbReference type="PANTHER" id="PTHR45138:SF9">
    <property type="entry name" value="DIGUANYLATE CYCLASE DGCM-RELATED"/>
    <property type="match status" value="1"/>
</dbReference>
<keyword evidence="1" id="KW-0812">Transmembrane</keyword>
<dbReference type="RefSeq" id="WP_102364854.1">
    <property type="nucleotide sequence ID" value="NZ_CP020991.1"/>
</dbReference>
<dbReference type="NCBIfam" id="TIGR00254">
    <property type="entry name" value="GGDEF"/>
    <property type="match status" value="1"/>
</dbReference>
<reference evidence="3 4" key="1">
    <citation type="submission" date="2017-04" db="EMBL/GenBank/DDBJ databases">
        <title>Monoglobus pectinilyticus 14 draft genome.</title>
        <authorList>
            <person name="Kim C."/>
            <person name="Rosendale D.I."/>
            <person name="Kelly W.J."/>
            <person name="Tannock G.W."/>
            <person name="Patchett M.L."/>
            <person name="Jordens J.Z."/>
        </authorList>
    </citation>
    <scope>NUCLEOTIDE SEQUENCE [LARGE SCALE GENOMIC DNA]</scope>
    <source>
        <strain evidence="3 4">14</strain>
    </source>
</reference>
<dbReference type="Gene3D" id="3.30.70.270">
    <property type="match status" value="1"/>
</dbReference>
<dbReference type="GO" id="GO:0052621">
    <property type="term" value="F:diguanylate cyclase activity"/>
    <property type="evidence" value="ECO:0007669"/>
    <property type="project" value="TreeGrafter"/>
</dbReference>
<feature type="domain" description="GGDEF" evidence="2">
    <location>
        <begin position="235"/>
        <end position="367"/>
    </location>
</feature>
<dbReference type="InterPro" id="IPR029787">
    <property type="entry name" value="Nucleotide_cyclase"/>
</dbReference>
<gene>
    <name evidence="3" type="ORF">B9O19_00377</name>
</gene>
<evidence type="ECO:0000313" key="4">
    <source>
        <dbReference type="Proteomes" id="UP000235589"/>
    </source>
</evidence>
<dbReference type="InterPro" id="IPR050469">
    <property type="entry name" value="Diguanylate_Cyclase"/>
</dbReference>
<dbReference type="PROSITE" id="PS50887">
    <property type="entry name" value="GGDEF"/>
    <property type="match status" value="1"/>
</dbReference>
<dbReference type="GO" id="GO:0043709">
    <property type="term" value="P:cell adhesion involved in single-species biofilm formation"/>
    <property type="evidence" value="ECO:0007669"/>
    <property type="project" value="TreeGrafter"/>
</dbReference>
<dbReference type="FunFam" id="3.30.70.270:FF:000001">
    <property type="entry name" value="Diguanylate cyclase domain protein"/>
    <property type="match status" value="1"/>
</dbReference>
<organism evidence="3 4">
    <name type="scientific">Monoglobus pectinilyticus</name>
    <dbReference type="NCBI Taxonomy" id="1981510"/>
    <lineage>
        <taxon>Bacteria</taxon>
        <taxon>Bacillati</taxon>
        <taxon>Bacillota</taxon>
        <taxon>Clostridia</taxon>
        <taxon>Monoglobales</taxon>
        <taxon>Monoglobaceae</taxon>
        <taxon>Monoglobus</taxon>
    </lineage>
</organism>
<feature type="transmembrane region" description="Helical" evidence="1">
    <location>
        <begin position="97"/>
        <end position="116"/>
    </location>
</feature>
<dbReference type="InterPro" id="IPR000160">
    <property type="entry name" value="GGDEF_dom"/>
</dbReference>
<keyword evidence="1" id="KW-1133">Transmembrane helix</keyword>
<keyword evidence="1" id="KW-0472">Membrane</keyword>
<dbReference type="GO" id="GO:1902201">
    <property type="term" value="P:negative regulation of bacterial-type flagellum-dependent cell motility"/>
    <property type="evidence" value="ECO:0007669"/>
    <property type="project" value="TreeGrafter"/>
</dbReference>
<protein>
    <submittedName>
        <fullName evidence="3">Putative diguanylate cyclase YcdT</fullName>
    </submittedName>
</protein>
<accession>A0A2K9NZV9</accession>
<dbReference type="InterPro" id="IPR043128">
    <property type="entry name" value="Rev_trsase/Diguanyl_cyclase"/>
</dbReference>
<dbReference type="KEGG" id="mpec:B9O19_00377"/>
<dbReference type="AlphaFoldDB" id="A0A2K9NZV9"/>
<dbReference type="SMART" id="SM00267">
    <property type="entry name" value="GGDEF"/>
    <property type="match status" value="1"/>
</dbReference>
<dbReference type="GO" id="GO:0005886">
    <property type="term" value="C:plasma membrane"/>
    <property type="evidence" value="ECO:0007669"/>
    <property type="project" value="TreeGrafter"/>
</dbReference>
<evidence type="ECO:0000313" key="3">
    <source>
        <dbReference type="EMBL" id="AUO18561.1"/>
    </source>
</evidence>